<keyword evidence="10 13" id="KW-0472">Membrane</keyword>
<dbReference type="Gene3D" id="1.20.5.2210">
    <property type="match status" value="1"/>
</dbReference>
<keyword evidence="2 13" id="KW-0813">Transport</keyword>
<keyword evidence="9 13" id="KW-0496">Mitochondrion</keyword>
<gene>
    <name evidence="15" type="ORF">Z043_115723</name>
</gene>
<evidence type="ECO:0000256" key="1">
    <source>
        <dbReference type="ARBA" id="ARBA00007479"/>
    </source>
</evidence>
<evidence type="ECO:0000256" key="7">
    <source>
        <dbReference type="ARBA" id="ARBA00022990"/>
    </source>
</evidence>
<dbReference type="Pfam" id="PF05405">
    <property type="entry name" value="Mt_ATP-synt_B"/>
    <property type="match status" value="1"/>
</dbReference>
<dbReference type="AlphaFoldDB" id="A0A0P7TWW5"/>
<evidence type="ECO:0000313" key="16">
    <source>
        <dbReference type="Proteomes" id="UP000034805"/>
    </source>
</evidence>
<keyword evidence="8 13" id="KW-0406">Ion transport</keyword>
<dbReference type="PANTHER" id="PTHR12733:SF3">
    <property type="entry name" value="ATP SYNTHASE F(0) COMPLEX SUBUNIT B1, MITOCHONDRIAL"/>
    <property type="match status" value="1"/>
</dbReference>
<comment type="function">
    <text evidence="11 13">Subunit b, of the mitochondrial membrane ATP synthase complex (F(1)F(0) ATP synthase or Complex V) that produces ATP from ADP in the presence of a proton gradient across the membrane which is generated by electron transport complexes of the respiratory chain. ATP synthase complex consist of a soluble F(1) head domain - the catalytic core - and a membrane F(1) domain - the membrane proton channel. These two domains are linked by a central stalk rotating inside the F(1) region and a stationary peripheral stalk. During catalysis, ATP synthesis in the catalytic domain of F(1) is coupled via a rotary mechanism of the central stalk subunits to proton translocation. In vivo, can only synthesize ATP although its ATP hydrolase activity can be activated artificially in vitro. Part of the complex F(0) domain. Part of the complex F(0) domain and the peripheric stalk, which acts as a stator to hold the catalytic alpha(3)beta(3) subcomplex and subunit a/ATP6 static relative to the rotary elements.</text>
</comment>
<evidence type="ECO:0000256" key="14">
    <source>
        <dbReference type="SAM" id="Coils"/>
    </source>
</evidence>
<sequence>MYTLTSIMELLTRAAVADIVQLVERSCAALRLEVSRKQEEIRALERRVKAVEGADQDPEMQGLCVETRHMDDWEAAEPREPCSVSPTRVVADVGEDRQESPVLKEKQLEDTWLTCLPPGGIKMNMNGNDCGEMLLVGCRQRKEQVGTLAEQTVIQAEISEQWRLRHIEVVPRSLRLVQASRCLHISPQTCAPVPPLPEKGGKVRHGIIPEEFFQFLYPKTGVTGPYVLGTGLLLYMLSKEIYVINHETFAAASIGAVLIYGVKKFGPGIAAFADKLNDEKAAKVQDVKDAAMSSLTSAIEDEKKEQWRIEGRQMLFDAKRNNVAMLLETNYRERLHMVTNEVKKRLDYQIQLQNLHRHMEQEHMVNWVEKNVVKSITPQQEKESIAKCISDLKALAKTTQAKATL</sequence>
<evidence type="ECO:0000256" key="13">
    <source>
        <dbReference type="RuleBase" id="RU368017"/>
    </source>
</evidence>
<evidence type="ECO:0000256" key="6">
    <source>
        <dbReference type="ARBA" id="ARBA00022946"/>
    </source>
</evidence>
<comment type="similarity">
    <text evidence="1 13">Belongs to the eukaryotic ATPase B chain family.</text>
</comment>
<keyword evidence="14" id="KW-0175">Coiled coil</keyword>
<comment type="subunit">
    <text evidence="13">F-type ATPases have 2 components, CF(1) - the catalytic core - and CF(0) - the membrane proton channel. CF(1) and CF(0) have multiple subunits.</text>
</comment>
<reference evidence="15 16" key="1">
    <citation type="submission" date="2015-08" db="EMBL/GenBank/DDBJ databases">
        <title>The genome of the Asian arowana (Scleropages formosus).</title>
        <authorList>
            <person name="Tan M.H."/>
            <person name="Gan H.M."/>
            <person name="Croft L.J."/>
            <person name="Austin C.M."/>
        </authorList>
    </citation>
    <scope>NUCLEOTIDE SEQUENCE [LARGE SCALE GENOMIC DNA]</scope>
    <source>
        <strain evidence="15">Aro1</strain>
    </source>
</reference>
<keyword evidence="7" id="KW-0007">Acetylation</keyword>
<proteinExistence type="inferred from homology"/>
<dbReference type="SUPFAM" id="SSF161060">
    <property type="entry name" value="ATP synthase B chain-like"/>
    <property type="match status" value="1"/>
</dbReference>
<dbReference type="GO" id="GO:0045259">
    <property type="term" value="C:proton-transporting ATP synthase complex"/>
    <property type="evidence" value="ECO:0007669"/>
    <property type="project" value="UniProtKB-KW"/>
</dbReference>
<evidence type="ECO:0000256" key="11">
    <source>
        <dbReference type="ARBA" id="ARBA00055529"/>
    </source>
</evidence>
<dbReference type="PANTHER" id="PTHR12733">
    <property type="entry name" value="MITOCHONDRIAL ATP SYNTHASE B CHAIN"/>
    <property type="match status" value="1"/>
</dbReference>
<comment type="subcellular location">
    <subcellularLocation>
        <location evidence="13">Mitochondrion</location>
    </subcellularLocation>
    <subcellularLocation>
        <location evidence="13">Mitochondrion inner membrane</location>
    </subcellularLocation>
</comment>
<evidence type="ECO:0000256" key="3">
    <source>
        <dbReference type="ARBA" id="ARBA00022547"/>
    </source>
</evidence>
<protein>
    <recommendedName>
        <fullName evidence="13">ATP synthase subunit b</fullName>
    </recommendedName>
</protein>
<dbReference type="FunFam" id="1.20.5.2210:FF:000001">
    <property type="entry name" value="ATP synthase F(0) complex subunit B1, mitochondrial"/>
    <property type="match status" value="1"/>
</dbReference>
<comment type="subunit">
    <text evidence="12">Component of the ATP synthase complex composed at least of ATP5F1A/subunit alpha, ATP5F1B/subunit beta, ATP5MC1/subunit c (homooctomer), MT-ATP6/subunit a, MT-ATP8/subunit 8, ATP5ME/subunit e, ATP5MF/subunit f, ATP5MG/subunit g, ATP5MK/subunit k, ATP5MJ/subunit j, ATP5F1C/subunit gamma, ATP5F1D/subunit delta, ATP5F1E/subunit epsilon, ATP5PF/subunit F6, ATP5PB/subunit b, ATP5PD/subunit d, ATP5PO/subunit OSCP. ATP synthase complex consists of a soluble F(1) head domain (subunits alpha(3) and beta(3)) - the catalytic core - and a membrane F(0) domain - the membrane proton channel (subunits c, a, 8, e, f, g, k and j). These two domains are linked by a central stalk (subunits gamma, delta, and epsilon) rotating inside the F1 region and a stationary peripheral stalk (subunits F6, b, d, and OSCP).</text>
</comment>
<dbReference type="EMBL" id="JARO02006045">
    <property type="protein sequence ID" value="KPP65835.1"/>
    <property type="molecule type" value="Genomic_DNA"/>
</dbReference>
<organism evidence="15 16">
    <name type="scientific">Scleropages formosus</name>
    <name type="common">Asian bonytongue</name>
    <name type="synonym">Osteoglossum formosum</name>
    <dbReference type="NCBI Taxonomy" id="113540"/>
    <lineage>
        <taxon>Eukaryota</taxon>
        <taxon>Metazoa</taxon>
        <taxon>Chordata</taxon>
        <taxon>Craniata</taxon>
        <taxon>Vertebrata</taxon>
        <taxon>Euteleostomi</taxon>
        <taxon>Actinopterygii</taxon>
        <taxon>Neopterygii</taxon>
        <taxon>Teleostei</taxon>
        <taxon>Osteoglossocephala</taxon>
        <taxon>Osteoglossomorpha</taxon>
        <taxon>Osteoglossiformes</taxon>
        <taxon>Osteoglossidae</taxon>
        <taxon>Scleropages</taxon>
    </lineage>
</organism>
<dbReference type="GO" id="GO:0046933">
    <property type="term" value="F:proton-transporting ATP synthase activity, rotational mechanism"/>
    <property type="evidence" value="ECO:0007669"/>
    <property type="project" value="TreeGrafter"/>
</dbReference>
<evidence type="ECO:0000256" key="4">
    <source>
        <dbReference type="ARBA" id="ARBA00022781"/>
    </source>
</evidence>
<name>A0A0P7TWW5_SCLFO</name>
<dbReference type="GO" id="GO:0005743">
    <property type="term" value="C:mitochondrial inner membrane"/>
    <property type="evidence" value="ECO:0007669"/>
    <property type="project" value="UniProtKB-SubCell"/>
</dbReference>
<dbReference type="InterPro" id="IPR008688">
    <property type="entry name" value="ATP_synth_Bsub_B/MI25"/>
</dbReference>
<evidence type="ECO:0000256" key="5">
    <source>
        <dbReference type="ARBA" id="ARBA00022792"/>
    </source>
</evidence>
<accession>A0A0P7TWW5</accession>
<evidence type="ECO:0000256" key="9">
    <source>
        <dbReference type="ARBA" id="ARBA00023128"/>
    </source>
</evidence>
<keyword evidence="4 13" id="KW-0375">Hydrogen ion transport</keyword>
<evidence type="ECO:0000256" key="2">
    <source>
        <dbReference type="ARBA" id="ARBA00022448"/>
    </source>
</evidence>
<feature type="coiled-coil region" evidence="14">
    <location>
        <begin position="20"/>
        <end position="54"/>
    </location>
</feature>
<evidence type="ECO:0000313" key="15">
    <source>
        <dbReference type="EMBL" id="KPP65835.1"/>
    </source>
</evidence>
<dbReference type="InterPro" id="IPR013837">
    <property type="entry name" value="ATP_synth_F0_suB"/>
</dbReference>
<dbReference type="STRING" id="113540.ENSSFOP00015031148"/>
<dbReference type="Proteomes" id="UP000034805">
    <property type="component" value="Unassembled WGS sequence"/>
</dbReference>
<evidence type="ECO:0000256" key="10">
    <source>
        <dbReference type="ARBA" id="ARBA00023136"/>
    </source>
</evidence>
<comment type="caution">
    <text evidence="15">The sequence shown here is derived from an EMBL/GenBank/DDBJ whole genome shotgun (WGS) entry which is preliminary data.</text>
</comment>
<evidence type="ECO:0000256" key="12">
    <source>
        <dbReference type="ARBA" id="ARBA00064647"/>
    </source>
</evidence>
<keyword evidence="3 13" id="KW-0138">CF(0)</keyword>
<keyword evidence="5 13" id="KW-0999">Mitochondrion inner membrane</keyword>
<evidence type="ECO:0000256" key="8">
    <source>
        <dbReference type="ARBA" id="ARBA00023065"/>
    </source>
</evidence>
<keyword evidence="6" id="KW-0809">Transit peptide</keyword>